<name>A0A3B0IZR7_DROGU</name>
<accession>A0A3B0IZR7</accession>
<dbReference type="InterPro" id="IPR052192">
    <property type="entry name" value="Insect_Ionotropic_Sensory_Rcpt"/>
</dbReference>
<dbReference type="AlphaFoldDB" id="A0A3B0IZR7"/>
<feature type="transmembrane region" description="Helical" evidence="8">
    <location>
        <begin position="384"/>
        <end position="407"/>
    </location>
</feature>
<keyword evidence="5 8" id="KW-0472">Membrane</keyword>
<evidence type="ECO:0000256" key="4">
    <source>
        <dbReference type="ARBA" id="ARBA00022989"/>
    </source>
</evidence>
<evidence type="ECO:0000256" key="8">
    <source>
        <dbReference type="SAM" id="Phobius"/>
    </source>
</evidence>
<evidence type="ECO:0000256" key="2">
    <source>
        <dbReference type="ARBA" id="ARBA00022475"/>
    </source>
</evidence>
<evidence type="ECO:0000256" key="7">
    <source>
        <dbReference type="ARBA" id="ARBA00023180"/>
    </source>
</evidence>
<evidence type="ECO:0000256" key="9">
    <source>
        <dbReference type="SAM" id="SignalP"/>
    </source>
</evidence>
<gene>
    <name evidence="10" type="ORF">DGUA_6G001152</name>
</gene>
<reference evidence="11" key="1">
    <citation type="submission" date="2018-01" db="EMBL/GenBank/DDBJ databases">
        <authorList>
            <person name="Alioto T."/>
            <person name="Alioto T."/>
        </authorList>
    </citation>
    <scope>NUCLEOTIDE SEQUENCE [LARGE SCALE GENOMIC DNA]</scope>
</reference>
<feature type="transmembrane region" description="Helical" evidence="8">
    <location>
        <begin position="566"/>
        <end position="587"/>
    </location>
</feature>
<feature type="transmembrane region" description="Helical" evidence="8">
    <location>
        <begin position="312"/>
        <end position="335"/>
    </location>
</feature>
<dbReference type="GO" id="GO:0005886">
    <property type="term" value="C:plasma membrane"/>
    <property type="evidence" value="ECO:0007669"/>
    <property type="project" value="UniProtKB-SubCell"/>
</dbReference>
<evidence type="ECO:0000256" key="1">
    <source>
        <dbReference type="ARBA" id="ARBA00004651"/>
    </source>
</evidence>
<sequence length="594" mass="68000">MRILWISLCLCSGGLLLAAGQLGWQHHPAARQSADEDIGTVLDILNEFVDRNGVWNFITFTGHMDLMPSFQQRLMEKFHTPLYVVGSNLGPLNRLYLKATNVVVTFFTGLDDPTLSALNDTLLSESAFTILFLHRPATDEEELKYLSPKEMRILFGMCLRQHFGLCLLVFRREKIYEIWAYYYIANDMTIQRMNNHDNNFQNILRQKNYRILVQVMNDMPNVFWYNSTGNIRIGGIIGIMLQEFMLNMNATMDILPIEGQQNSDYKISKKSRGRIVDVVANLVDDASLSETCPVLADSRTCLLVPHRVPAPWMSYVFIIFGISLNVIFVVFILWYTAIKYLANDRRSLTGALLSALRLTLGIPMPNREFLRLRLPEKFMEVFSFLGMAMFISVTGSLLATSLTSGVFKPAVTNLATMQASDLLIMTNDPTVPLLFHQNQLPRSLAGRLRVVDSKTMFQHFVDLNYSYAYVVRTPNWRAMSLYQQHLKVPKFRLIGNELCTAARLLRLPISTQSPLRFVFGSFYERIFESGLLLKWNRMGFDNYRAVIGIKKLPLDTRIFKPLPLSFFTNAAWIYVVGVLLSILSLIIERLIRAT</sequence>
<keyword evidence="3 8" id="KW-0812">Transmembrane</keyword>
<dbReference type="EMBL" id="OUUW01000001">
    <property type="protein sequence ID" value="SPP73647.1"/>
    <property type="molecule type" value="Genomic_DNA"/>
</dbReference>
<evidence type="ECO:0000256" key="5">
    <source>
        <dbReference type="ARBA" id="ARBA00023136"/>
    </source>
</evidence>
<dbReference type="PANTHER" id="PTHR42643">
    <property type="entry name" value="IONOTROPIC RECEPTOR 20A-RELATED"/>
    <property type="match status" value="1"/>
</dbReference>
<comment type="subcellular location">
    <subcellularLocation>
        <location evidence="1">Cell membrane</location>
        <topology evidence="1">Multi-pass membrane protein</topology>
    </subcellularLocation>
</comment>
<keyword evidence="6" id="KW-0675">Receptor</keyword>
<keyword evidence="7" id="KW-0325">Glycoprotein</keyword>
<evidence type="ECO:0008006" key="12">
    <source>
        <dbReference type="Google" id="ProtNLM"/>
    </source>
</evidence>
<protein>
    <recommendedName>
        <fullName evidence="12">Ionotropic glutamate receptor C-terminal domain-containing protein</fullName>
    </recommendedName>
</protein>
<keyword evidence="2" id="KW-1003">Cell membrane</keyword>
<keyword evidence="11" id="KW-1185">Reference proteome</keyword>
<dbReference type="PANTHER" id="PTHR42643:SF39">
    <property type="entry name" value="IONOTROPIC RECEPTOR 56A-RELATED"/>
    <property type="match status" value="1"/>
</dbReference>
<evidence type="ECO:0000256" key="3">
    <source>
        <dbReference type="ARBA" id="ARBA00022692"/>
    </source>
</evidence>
<evidence type="ECO:0000256" key="6">
    <source>
        <dbReference type="ARBA" id="ARBA00023170"/>
    </source>
</evidence>
<keyword evidence="9" id="KW-0732">Signal</keyword>
<feature type="chain" id="PRO_5017285490" description="Ionotropic glutamate receptor C-terminal domain-containing protein" evidence="9">
    <location>
        <begin position="19"/>
        <end position="594"/>
    </location>
</feature>
<organism evidence="10 11">
    <name type="scientific">Drosophila guanche</name>
    <name type="common">Fruit fly</name>
    <dbReference type="NCBI Taxonomy" id="7266"/>
    <lineage>
        <taxon>Eukaryota</taxon>
        <taxon>Metazoa</taxon>
        <taxon>Ecdysozoa</taxon>
        <taxon>Arthropoda</taxon>
        <taxon>Hexapoda</taxon>
        <taxon>Insecta</taxon>
        <taxon>Pterygota</taxon>
        <taxon>Neoptera</taxon>
        <taxon>Endopterygota</taxon>
        <taxon>Diptera</taxon>
        <taxon>Brachycera</taxon>
        <taxon>Muscomorpha</taxon>
        <taxon>Ephydroidea</taxon>
        <taxon>Drosophilidae</taxon>
        <taxon>Drosophila</taxon>
        <taxon>Sophophora</taxon>
    </lineage>
</organism>
<proteinExistence type="predicted"/>
<dbReference type="OMA" id="FWYNSSE"/>
<evidence type="ECO:0000313" key="11">
    <source>
        <dbReference type="Proteomes" id="UP000268350"/>
    </source>
</evidence>
<feature type="signal peptide" evidence="9">
    <location>
        <begin position="1"/>
        <end position="18"/>
    </location>
</feature>
<dbReference type="Proteomes" id="UP000268350">
    <property type="component" value="Unassembled WGS sequence"/>
</dbReference>
<evidence type="ECO:0000313" key="10">
    <source>
        <dbReference type="EMBL" id="SPP73647.1"/>
    </source>
</evidence>
<keyword evidence="4 8" id="KW-1133">Transmembrane helix</keyword>